<organism evidence="2 3">
    <name type="scientific">Streptomyces ambofaciens</name>
    <dbReference type="NCBI Taxonomy" id="1889"/>
    <lineage>
        <taxon>Bacteria</taxon>
        <taxon>Bacillati</taxon>
        <taxon>Actinomycetota</taxon>
        <taxon>Actinomycetes</taxon>
        <taxon>Kitasatosporales</taxon>
        <taxon>Streptomycetaceae</taxon>
        <taxon>Streptomyces</taxon>
    </lineage>
</organism>
<reference evidence="2 3" key="2">
    <citation type="journal article" date="2016" name="Genome Announc.">
        <title>Complete Genome Sequence of Streptomyces ambofaciens DSM 40697, a Paradigm for Genome Plasticity Studies.</title>
        <authorList>
            <person name="Thibessard A."/>
            <person name="Leblond P."/>
        </authorList>
    </citation>
    <scope>NUCLEOTIDE SEQUENCE [LARGE SCALE GENOMIC DNA]</scope>
    <source>
        <strain evidence="2 3">DSM 40697</strain>
    </source>
</reference>
<dbReference type="Proteomes" id="UP000076720">
    <property type="component" value="Chromosome"/>
</dbReference>
<evidence type="ECO:0000259" key="1">
    <source>
        <dbReference type="Pfam" id="PF04542"/>
    </source>
</evidence>
<gene>
    <name evidence="2" type="ORF">SAM40697_0411</name>
</gene>
<dbReference type="InterPro" id="IPR036388">
    <property type="entry name" value="WH-like_DNA-bd_sf"/>
</dbReference>
<dbReference type="InterPro" id="IPR013325">
    <property type="entry name" value="RNA_pol_sigma_r2"/>
</dbReference>
<proteinExistence type="predicted"/>
<reference evidence="3" key="1">
    <citation type="submission" date="2015-10" db="EMBL/GenBank/DDBJ databases">
        <title>Complete genome sequence of Streptomyces ambofaciens DSM 40697.</title>
        <authorList>
            <person name="Thibessard A."/>
            <person name="Leblond P."/>
        </authorList>
    </citation>
    <scope>NUCLEOTIDE SEQUENCE [LARGE SCALE GENOMIC DNA]</scope>
    <source>
        <strain evidence="3">DSM 40697</strain>
    </source>
</reference>
<protein>
    <submittedName>
        <fullName evidence="2">RNA polymerase subunit sigma</fullName>
    </submittedName>
</protein>
<dbReference type="InterPro" id="IPR007627">
    <property type="entry name" value="RNA_pol_sigma70_r2"/>
</dbReference>
<dbReference type="InterPro" id="IPR013324">
    <property type="entry name" value="RNA_pol_sigma_r3/r4-like"/>
</dbReference>
<dbReference type="RefSeq" id="WP_063481054.1">
    <property type="nucleotide sequence ID" value="NZ_CP012949.1"/>
</dbReference>
<name>A0ABM6ASX8_STRAM</name>
<dbReference type="PANTHER" id="PTHR30173:SF43">
    <property type="entry name" value="ECF RNA POLYMERASE SIGMA FACTOR SIGI-RELATED"/>
    <property type="match status" value="1"/>
</dbReference>
<dbReference type="Pfam" id="PF04542">
    <property type="entry name" value="Sigma70_r2"/>
    <property type="match status" value="1"/>
</dbReference>
<evidence type="ECO:0000313" key="2">
    <source>
        <dbReference type="EMBL" id="ANB04373.1"/>
    </source>
</evidence>
<accession>A0ABM6ASX8</accession>
<sequence>MEDAGEAVPIAELLDERRHLLEVARWMLGSRVAAEGVIDEAYRRWYGLSDGQRARVKAPRAWLTQVVGGICLARLTRPDGDEDLSRARQDADDREAGVEGEAGAVLLRALESLTPTERAAFVLNDVFGVSPGTVAGVVGQSEPECAELADRARRSLRAQGAHPTSARGHGEIVNAVRQACADGDSGRLTSLLAPDATAIFDGGGKIRALTRPVHGGERVARSLLTLLSRRPRTTLDTHSVNGRTGLVARYDHQVAAVITLDIAGAHVVQVWVVLNPDKLRGWNRPGPRT</sequence>
<dbReference type="InterPro" id="IPR032710">
    <property type="entry name" value="NTF2-like_dom_sf"/>
</dbReference>
<dbReference type="InterPro" id="IPR052704">
    <property type="entry name" value="ECF_Sigma-70_Domain"/>
</dbReference>
<feature type="domain" description="RNA polymerase sigma-70 region 2" evidence="1">
    <location>
        <begin position="17"/>
        <end position="77"/>
    </location>
</feature>
<dbReference type="EMBL" id="CP012949">
    <property type="protein sequence ID" value="ANB04373.1"/>
    <property type="molecule type" value="Genomic_DNA"/>
</dbReference>
<dbReference type="SUPFAM" id="SSF88659">
    <property type="entry name" value="Sigma3 and sigma4 domains of RNA polymerase sigma factors"/>
    <property type="match status" value="1"/>
</dbReference>
<evidence type="ECO:0000313" key="3">
    <source>
        <dbReference type="Proteomes" id="UP000076720"/>
    </source>
</evidence>
<keyword evidence="3" id="KW-1185">Reference proteome</keyword>
<dbReference type="SUPFAM" id="SSF88946">
    <property type="entry name" value="Sigma2 domain of RNA polymerase sigma factors"/>
    <property type="match status" value="1"/>
</dbReference>
<dbReference type="SUPFAM" id="SSF54427">
    <property type="entry name" value="NTF2-like"/>
    <property type="match status" value="1"/>
</dbReference>
<dbReference type="Gene3D" id="1.10.10.10">
    <property type="entry name" value="Winged helix-like DNA-binding domain superfamily/Winged helix DNA-binding domain"/>
    <property type="match status" value="1"/>
</dbReference>
<dbReference type="PANTHER" id="PTHR30173">
    <property type="entry name" value="SIGMA 19 FACTOR"/>
    <property type="match status" value="1"/>
</dbReference>